<dbReference type="Pfam" id="PF07298">
    <property type="entry name" value="NnrU"/>
    <property type="match status" value="1"/>
</dbReference>
<evidence type="ECO:0000256" key="3">
    <source>
        <dbReference type="ARBA" id="ARBA00022989"/>
    </source>
</evidence>
<feature type="domain" description="NnrU" evidence="6">
    <location>
        <begin position="7"/>
        <end position="185"/>
    </location>
</feature>
<dbReference type="InterPro" id="IPR009915">
    <property type="entry name" value="NnrU_dom"/>
</dbReference>
<dbReference type="EMBL" id="SHAH01000046">
    <property type="protein sequence ID" value="RZO75794.1"/>
    <property type="molecule type" value="Genomic_DNA"/>
</dbReference>
<dbReference type="AlphaFoldDB" id="A0A520S042"/>
<sequence>MVTSVPLLIIGLLLFLLPHLLRELGLRDRLIETLQSEAAYKGALSLAALLGLGLIILGKGQASFSMVWQPFFEWRVLSHVLMLPAFILLAAGNMPPSHLGATVRNPVVLGVVLWGMAHLWANGDLASVLLFGSFTVWGVVKFTSLARNYELPAKSPRIFWDIIAVVVGLILYGLITIFHGQVFGVGLSLA</sequence>
<evidence type="ECO:0000256" key="4">
    <source>
        <dbReference type="ARBA" id="ARBA00023136"/>
    </source>
</evidence>
<feature type="transmembrane region" description="Helical" evidence="5">
    <location>
        <begin position="38"/>
        <end position="60"/>
    </location>
</feature>
<protein>
    <submittedName>
        <fullName evidence="7">NnrU family protein</fullName>
    </submittedName>
</protein>
<evidence type="ECO:0000256" key="2">
    <source>
        <dbReference type="ARBA" id="ARBA00022692"/>
    </source>
</evidence>
<keyword evidence="2 5" id="KW-0812">Transmembrane</keyword>
<gene>
    <name evidence="7" type="ORF">EVA69_03790</name>
</gene>
<accession>A0A520S042</accession>
<proteinExistence type="predicted"/>
<reference evidence="7 8" key="1">
    <citation type="submission" date="2019-02" db="EMBL/GenBank/DDBJ databases">
        <title>Prokaryotic population dynamics and viral predation in marine succession experiment using metagenomics: the confinement effect.</title>
        <authorList>
            <person name="Haro-Moreno J.M."/>
            <person name="Rodriguez-Valera F."/>
            <person name="Lopez-Perez M."/>
        </authorList>
    </citation>
    <scope>NUCLEOTIDE SEQUENCE [LARGE SCALE GENOMIC DNA]</scope>
    <source>
        <strain evidence="7">MED-G158</strain>
    </source>
</reference>
<keyword evidence="3 5" id="KW-1133">Transmembrane helix</keyword>
<comment type="caution">
    <text evidence="7">The sequence shown here is derived from an EMBL/GenBank/DDBJ whole genome shotgun (WGS) entry which is preliminary data.</text>
</comment>
<feature type="transmembrane region" description="Helical" evidence="5">
    <location>
        <begin position="158"/>
        <end position="178"/>
    </location>
</feature>
<dbReference type="GO" id="GO:0016020">
    <property type="term" value="C:membrane"/>
    <property type="evidence" value="ECO:0007669"/>
    <property type="project" value="UniProtKB-SubCell"/>
</dbReference>
<feature type="transmembrane region" description="Helical" evidence="5">
    <location>
        <begin position="111"/>
        <end position="137"/>
    </location>
</feature>
<feature type="transmembrane region" description="Helical" evidence="5">
    <location>
        <begin position="72"/>
        <end position="91"/>
    </location>
</feature>
<organism evidence="7 8">
    <name type="scientific">OM182 bacterium</name>
    <dbReference type="NCBI Taxonomy" id="2510334"/>
    <lineage>
        <taxon>Bacteria</taxon>
        <taxon>Pseudomonadati</taxon>
        <taxon>Pseudomonadota</taxon>
        <taxon>Gammaproteobacteria</taxon>
        <taxon>OMG group</taxon>
        <taxon>OM182 clade</taxon>
    </lineage>
</organism>
<evidence type="ECO:0000259" key="6">
    <source>
        <dbReference type="Pfam" id="PF07298"/>
    </source>
</evidence>
<evidence type="ECO:0000256" key="5">
    <source>
        <dbReference type="SAM" id="Phobius"/>
    </source>
</evidence>
<evidence type="ECO:0000313" key="7">
    <source>
        <dbReference type="EMBL" id="RZO75794.1"/>
    </source>
</evidence>
<name>A0A520S042_9GAMM</name>
<evidence type="ECO:0000256" key="1">
    <source>
        <dbReference type="ARBA" id="ARBA00004141"/>
    </source>
</evidence>
<evidence type="ECO:0000313" key="8">
    <source>
        <dbReference type="Proteomes" id="UP000320404"/>
    </source>
</evidence>
<dbReference type="Proteomes" id="UP000320404">
    <property type="component" value="Unassembled WGS sequence"/>
</dbReference>
<comment type="subcellular location">
    <subcellularLocation>
        <location evidence="1">Membrane</location>
        <topology evidence="1">Multi-pass membrane protein</topology>
    </subcellularLocation>
</comment>
<keyword evidence="4 5" id="KW-0472">Membrane</keyword>